<protein>
    <submittedName>
        <fullName evidence="3">Sensitivity to high expression protein she10</fullName>
    </submittedName>
</protein>
<evidence type="ECO:0000313" key="3">
    <source>
        <dbReference type="EMBL" id="KAG0659333.1"/>
    </source>
</evidence>
<evidence type="ECO:0000256" key="2">
    <source>
        <dbReference type="SAM" id="SignalP"/>
    </source>
</evidence>
<dbReference type="OrthoDB" id="3260408at2759"/>
<name>A0A9P7B5A9_MAUEX</name>
<dbReference type="EMBL" id="PUHR01000194">
    <property type="protein sequence ID" value="KAG0659333.1"/>
    <property type="molecule type" value="Genomic_DNA"/>
</dbReference>
<organism evidence="3 4">
    <name type="scientific">Maudiozyma exigua</name>
    <name type="common">Yeast</name>
    <name type="synonym">Kazachstania exigua</name>
    <dbReference type="NCBI Taxonomy" id="34358"/>
    <lineage>
        <taxon>Eukaryota</taxon>
        <taxon>Fungi</taxon>
        <taxon>Dikarya</taxon>
        <taxon>Ascomycota</taxon>
        <taxon>Saccharomycotina</taxon>
        <taxon>Saccharomycetes</taxon>
        <taxon>Saccharomycetales</taxon>
        <taxon>Saccharomycetaceae</taxon>
        <taxon>Maudiozyma</taxon>
    </lineage>
</organism>
<sequence>MKFCTKIVIFIMTIMSFHHYCEWNHCPTDVKQFCHYTSPITWNQQLISSSPLYAEHIAPKINIVSLQYSKFVEPYRYSISEKINTKFTNPVSRIICPLIEQFEHRPYVIYIHDKVSYVSNQIYILYQLYLQRYVDMVCIKLGLHQTVCPSQFQPICEVLEPYLRGTKTKFQEWKLEYLNYIKDAKRFSSETNSRIQDKTQKFNENIEMKKQQVKKIAKERKESYINSKKSVASEIEAKVSSTTATSTVPKGKTTPLLDKEIYSDLYEFRREAENMKDEDFEILDDETSTSTSTIVKVVTMTEGDVIPESDNKQVSKDNTDANSIQIDFDNWSETIENKMTSIIDLFEKDVNTTMEKLLKTKDLSLKKMLRQMSNSSQDSYEEISKKIEDIDCITEIDQTTGEKIYFDKTGATQLPVYVDRELMRDLFENANTAGLAVISQINAEVGNLDSDVYFAIENMRKQYAEIYEEWANIMVNEWSKRLAYVDVMDADSGSNANSGVSEENWKKFLKIKRQIINRRYDFAIHPVSMDEVIKFTNMVQNTLMMINRENGEYLYILRSKANLAFQKREKEEAEMAAFDAEDDEEPQQEHQYTEA</sequence>
<feature type="chain" id="PRO_5040402772" evidence="2">
    <location>
        <begin position="24"/>
        <end position="595"/>
    </location>
</feature>
<evidence type="ECO:0000313" key="4">
    <source>
        <dbReference type="Proteomes" id="UP000750334"/>
    </source>
</evidence>
<evidence type="ECO:0000256" key="1">
    <source>
        <dbReference type="SAM" id="MobiDB-lite"/>
    </source>
</evidence>
<keyword evidence="4" id="KW-1185">Reference proteome</keyword>
<comment type="caution">
    <text evidence="3">The sequence shown here is derived from an EMBL/GenBank/DDBJ whole genome shotgun (WGS) entry which is preliminary data.</text>
</comment>
<dbReference type="AlphaFoldDB" id="A0A9P7B5A9"/>
<feature type="signal peptide" evidence="2">
    <location>
        <begin position="1"/>
        <end position="23"/>
    </location>
</feature>
<gene>
    <name evidence="3" type="primary">SHE10_1</name>
    <name evidence="3" type="ORF">C6P45_001875</name>
</gene>
<dbReference type="Proteomes" id="UP000750334">
    <property type="component" value="Unassembled WGS sequence"/>
</dbReference>
<keyword evidence="2" id="KW-0732">Signal</keyword>
<proteinExistence type="predicted"/>
<accession>A0A9P7B5A9</accession>
<reference evidence="3 4" key="1">
    <citation type="submission" date="2020-11" db="EMBL/GenBank/DDBJ databases">
        <title>Kefir isolates.</title>
        <authorList>
            <person name="Marcisauskas S."/>
            <person name="Kim Y."/>
            <person name="Blasche S."/>
        </authorList>
    </citation>
    <scope>NUCLEOTIDE SEQUENCE [LARGE SCALE GENOMIC DNA]</scope>
    <source>
        <strain evidence="3 4">OG2</strain>
    </source>
</reference>
<feature type="region of interest" description="Disordered" evidence="1">
    <location>
        <begin position="574"/>
        <end position="595"/>
    </location>
</feature>